<organism evidence="1 2">
    <name type="scientific">Reichenbachiella carrageenanivorans</name>
    <dbReference type="NCBI Taxonomy" id="2979869"/>
    <lineage>
        <taxon>Bacteria</taxon>
        <taxon>Pseudomonadati</taxon>
        <taxon>Bacteroidota</taxon>
        <taxon>Cytophagia</taxon>
        <taxon>Cytophagales</taxon>
        <taxon>Reichenbachiellaceae</taxon>
        <taxon>Reichenbachiella</taxon>
    </lineage>
</organism>
<accession>A0ABY6D164</accession>
<sequence>MNRIIAISLLLLYTLVWAKPFVPYVEYALSKDYAVLSLDTEKLDAGFTRCEDICNLEEQLAKYANEESSADRPMQQVKLGHEVLMHILIDTNTSFAQLGQGLLLGGMVYYFQSYYSIYGDVASPPPKFA</sequence>
<dbReference type="EMBL" id="CP106735">
    <property type="protein sequence ID" value="UXX79659.1"/>
    <property type="molecule type" value="Genomic_DNA"/>
</dbReference>
<protein>
    <submittedName>
        <fullName evidence="1">Uncharacterized protein</fullName>
    </submittedName>
</protein>
<evidence type="ECO:0000313" key="2">
    <source>
        <dbReference type="Proteomes" id="UP001062165"/>
    </source>
</evidence>
<dbReference type="RefSeq" id="WP_263051390.1">
    <property type="nucleotide sequence ID" value="NZ_CP106735.1"/>
</dbReference>
<dbReference type="Proteomes" id="UP001062165">
    <property type="component" value="Chromosome"/>
</dbReference>
<evidence type="ECO:0000313" key="1">
    <source>
        <dbReference type="EMBL" id="UXX79659.1"/>
    </source>
</evidence>
<gene>
    <name evidence="1" type="ORF">N7E81_00855</name>
</gene>
<keyword evidence="2" id="KW-1185">Reference proteome</keyword>
<reference evidence="1" key="1">
    <citation type="submission" date="2022-10" db="EMBL/GenBank/DDBJ databases">
        <title>Comparative genomics and taxonomic characterization of three novel marine species of genus Reichenbachiella exhibiting antioxidant and polysaccharide degradation activities.</title>
        <authorList>
            <person name="Muhammad N."/>
            <person name="Lee Y.-J."/>
            <person name="Ko J."/>
            <person name="Kim S.-G."/>
        </authorList>
    </citation>
    <scope>NUCLEOTIDE SEQUENCE</scope>
    <source>
        <strain evidence="1">Wsw4-B4</strain>
    </source>
</reference>
<name>A0ABY6D164_9BACT</name>
<proteinExistence type="predicted"/>